<dbReference type="PROSITE" id="PS00600">
    <property type="entry name" value="AA_TRANSFER_CLASS_3"/>
    <property type="match status" value="1"/>
</dbReference>
<dbReference type="PANTHER" id="PTHR43713">
    <property type="entry name" value="GLUTAMATE-1-SEMIALDEHYDE 2,1-AMINOMUTASE"/>
    <property type="match status" value="1"/>
</dbReference>
<dbReference type="CDD" id="cd00610">
    <property type="entry name" value="OAT_like"/>
    <property type="match status" value="1"/>
</dbReference>
<evidence type="ECO:0000313" key="3">
    <source>
        <dbReference type="EMBL" id="CAB4339881.1"/>
    </source>
</evidence>
<dbReference type="EMBL" id="CAFBLD010000003">
    <property type="protein sequence ID" value="CAB4860881.1"/>
    <property type="molecule type" value="Genomic_DNA"/>
</dbReference>
<dbReference type="EMBL" id="CAFBNH010000003">
    <property type="protein sequence ID" value="CAB4940691.1"/>
    <property type="molecule type" value="Genomic_DNA"/>
</dbReference>
<gene>
    <name evidence="4" type="ORF">UFOPK2510_00086</name>
    <name evidence="5" type="ORF">UFOPK2718_01280</name>
    <name evidence="6" type="ORF">UFOPK2936_00190</name>
    <name evidence="7" type="ORF">UFOPK3174_00023</name>
    <name evidence="8" type="ORF">UFOPK3328_00471</name>
    <name evidence="9" type="ORF">UFOPK3779_00506</name>
    <name evidence="10" type="ORF">UFOPK3913_00427</name>
    <name evidence="3" type="ORF">UFOPK4107_00905</name>
    <name evidence="11" type="ORF">UFOPK4403_00239</name>
</gene>
<proteinExistence type="predicted"/>
<evidence type="ECO:0000313" key="5">
    <source>
        <dbReference type="EMBL" id="CAB4731543.1"/>
    </source>
</evidence>
<evidence type="ECO:0000313" key="7">
    <source>
        <dbReference type="EMBL" id="CAB4818025.1"/>
    </source>
</evidence>
<comment type="cofactor">
    <cofactor evidence="1">
        <name>pyridoxal 5'-phosphate</name>
        <dbReference type="ChEBI" id="CHEBI:597326"/>
    </cofactor>
</comment>
<dbReference type="Pfam" id="PF00202">
    <property type="entry name" value="Aminotran_3"/>
    <property type="match status" value="1"/>
</dbReference>
<dbReference type="GO" id="GO:0030170">
    <property type="term" value="F:pyridoxal phosphate binding"/>
    <property type="evidence" value="ECO:0007669"/>
    <property type="project" value="InterPro"/>
</dbReference>
<evidence type="ECO:0000313" key="10">
    <source>
        <dbReference type="EMBL" id="CAB4971154.1"/>
    </source>
</evidence>
<name>A0A6J6S9X9_9ZZZZ</name>
<evidence type="ECO:0000313" key="8">
    <source>
        <dbReference type="EMBL" id="CAB4860881.1"/>
    </source>
</evidence>
<sequence>MDFSGSKKAWEEGTSVVAGGVNSGFRVGARPHPLVFTGAHGATLIDSDGNTLIDYFLGMGPMLLGHSPAPVIDAAKKQLDVSLLVAGQTPLEYRAAKLVLDLMPGADLVRFASSGAEAVQAAFRTARGATNRMKMIKFEGHYHGWFDNVLWSVAPDPAVAGDALHPIPVPGTQGQEPGENLVVLPWNNADAIEEELKKGDIAGVIMEPIMFNSGGVLPLPGYLERVRQLCTQYGTVLIFDEVITGFRVSAGGAQGELGVVPDLTILGKALANGFAVAAIVGKREFMDLMGSGKVMHGGTYNTQSVSMAATIATLETIASGQPHKKIDGTGVALMNGLKEEFTRAGIEHELVGYPAVFNARFDLKGPTDYRSAIKANRERYMNFAYEMLTHGIRVLPRGTWFLSSAHENADIEKTLSAVRDVLKAGI</sequence>
<dbReference type="InterPro" id="IPR015421">
    <property type="entry name" value="PyrdxlP-dep_Trfase_major"/>
</dbReference>
<dbReference type="InterPro" id="IPR015424">
    <property type="entry name" value="PyrdxlP-dep_Trfase"/>
</dbReference>
<dbReference type="EMBL" id="CAESAE010000005">
    <property type="protein sequence ID" value="CAB4339881.1"/>
    <property type="molecule type" value="Genomic_DNA"/>
</dbReference>
<evidence type="ECO:0000313" key="4">
    <source>
        <dbReference type="EMBL" id="CAB4683155.1"/>
    </source>
</evidence>
<dbReference type="InterPro" id="IPR049704">
    <property type="entry name" value="Aminotrans_3_PPA_site"/>
</dbReference>
<dbReference type="Gene3D" id="3.90.1150.10">
    <property type="entry name" value="Aspartate Aminotransferase, domain 1"/>
    <property type="match status" value="1"/>
</dbReference>
<reference evidence="5" key="1">
    <citation type="submission" date="2020-05" db="EMBL/GenBank/DDBJ databases">
        <authorList>
            <person name="Chiriac C."/>
            <person name="Salcher M."/>
            <person name="Ghai R."/>
            <person name="Kavagutti S V."/>
        </authorList>
    </citation>
    <scope>NUCLEOTIDE SEQUENCE</scope>
</reference>
<organism evidence="5">
    <name type="scientific">freshwater metagenome</name>
    <dbReference type="NCBI Taxonomy" id="449393"/>
    <lineage>
        <taxon>unclassified sequences</taxon>
        <taxon>metagenomes</taxon>
        <taxon>ecological metagenomes</taxon>
    </lineage>
</organism>
<dbReference type="EMBL" id="CAEZYM010000013">
    <property type="protein sequence ID" value="CAB4731543.1"/>
    <property type="molecule type" value="Genomic_DNA"/>
</dbReference>
<dbReference type="EMBL" id="CAFBQX010000001">
    <property type="protein sequence ID" value="CAB5070011.1"/>
    <property type="molecule type" value="Genomic_DNA"/>
</dbReference>
<dbReference type="InterPro" id="IPR005814">
    <property type="entry name" value="Aminotrans_3"/>
</dbReference>
<dbReference type="PANTHER" id="PTHR43713:SF3">
    <property type="entry name" value="GLUTAMATE-1-SEMIALDEHYDE 2,1-AMINOMUTASE 1, CHLOROPLASTIC-RELATED"/>
    <property type="match status" value="1"/>
</dbReference>
<evidence type="ECO:0000256" key="2">
    <source>
        <dbReference type="ARBA" id="ARBA00022898"/>
    </source>
</evidence>
<evidence type="ECO:0000313" key="6">
    <source>
        <dbReference type="EMBL" id="CAB4771046.1"/>
    </source>
</evidence>
<keyword evidence="2" id="KW-0663">Pyridoxal phosphate</keyword>
<dbReference type="InterPro" id="IPR015422">
    <property type="entry name" value="PyrdxlP-dep_Trfase_small"/>
</dbReference>
<dbReference type="EMBL" id="CAEZZW010000001">
    <property type="protein sequence ID" value="CAB4771046.1"/>
    <property type="molecule type" value="Genomic_DNA"/>
</dbReference>
<dbReference type="GO" id="GO:0008483">
    <property type="term" value="F:transaminase activity"/>
    <property type="evidence" value="ECO:0007669"/>
    <property type="project" value="InterPro"/>
</dbReference>
<evidence type="ECO:0000256" key="1">
    <source>
        <dbReference type="ARBA" id="ARBA00001933"/>
    </source>
</evidence>
<dbReference type="EMBL" id="CAFBOC010000003">
    <property type="protein sequence ID" value="CAB4971154.1"/>
    <property type="molecule type" value="Genomic_DNA"/>
</dbReference>
<accession>A0A6J6S9X9</accession>
<dbReference type="EMBL" id="CAFABH010000001">
    <property type="protein sequence ID" value="CAB4818025.1"/>
    <property type="molecule type" value="Genomic_DNA"/>
</dbReference>
<dbReference type="Gene3D" id="3.40.640.10">
    <property type="entry name" value="Type I PLP-dependent aspartate aminotransferase-like (Major domain)"/>
    <property type="match status" value="1"/>
</dbReference>
<dbReference type="AlphaFoldDB" id="A0A6J6S9X9"/>
<dbReference type="SUPFAM" id="SSF53383">
    <property type="entry name" value="PLP-dependent transferases"/>
    <property type="match status" value="1"/>
</dbReference>
<dbReference type="EMBL" id="CAEZXO010000001">
    <property type="protein sequence ID" value="CAB4683155.1"/>
    <property type="molecule type" value="Genomic_DNA"/>
</dbReference>
<evidence type="ECO:0000313" key="11">
    <source>
        <dbReference type="EMBL" id="CAB5070011.1"/>
    </source>
</evidence>
<protein>
    <submittedName>
        <fullName evidence="5">Unannotated protein</fullName>
    </submittedName>
</protein>
<evidence type="ECO:0000313" key="9">
    <source>
        <dbReference type="EMBL" id="CAB4940691.1"/>
    </source>
</evidence>